<sequence length="92" mass="10578">MLQRRFIEVKLLRPTNQPLQTSVEKGSERMREADQIHLTKNKTTTTTTAKKITTEGDEETKCKSFIPLRSVFSTSPFVFWITNQQLTMSGLT</sequence>
<dbReference type="Proteomes" id="UP000183832">
    <property type="component" value="Unassembled WGS sequence"/>
</dbReference>
<dbReference type="AlphaFoldDB" id="A0A1J1J9B0"/>
<reference evidence="1 2" key="1">
    <citation type="submission" date="2015-04" db="EMBL/GenBank/DDBJ databases">
        <authorList>
            <person name="Syromyatnikov M.Y."/>
            <person name="Popov V.N."/>
        </authorList>
    </citation>
    <scope>NUCLEOTIDE SEQUENCE [LARGE SCALE GENOMIC DNA]</scope>
</reference>
<protein>
    <submittedName>
        <fullName evidence="1">CLUMA_CG020558, isoform A</fullName>
    </submittedName>
</protein>
<organism evidence="1 2">
    <name type="scientific">Clunio marinus</name>
    <dbReference type="NCBI Taxonomy" id="568069"/>
    <lineage>
        <taxon>Eukaryota</taxon>
        <taxon>Metazoa</taxon>
        <taxon>Ecdysozoa</taxon>
        <taxon>Arthropoda</taxon>
        <taxon>Hexapoda</taxon>
        <taxon>Insecta</taxon>
        <taxon>Pterygota</taxon>
        <taxon>Neoptera</taxon>
        <taxon>Endopterygota</taxon>
        <taxon>Diptera</taxon>
        <taxon>Nematocera</taxon>
        <taxon>Chironomoidea</taxon>
        <taxon>Chironomidae</taxon>
        <taxon>Clunio</taxon>
    </lineage>
</organism>
<evidence type="ECO:0000313" key="2">
    <source>
        <dbReference type="Proteomes" id="UP000183832"/>
    </source>
</evidence>
<name>A0A1J1J9B0_9DIPT</name>
<dbReference type="EMBL" id="CVRI01000072">
    <property type="protein sequence ID" value="CRL07593.1"/>
    <property type="molecule type" value="Genomic_DNA"/>
</dbReference>
<gene>
    <name evidence="1" type="ORF">CLUMA_CG020558</name>
</gene>
<proteinExistence type="predicted"/>
<evidence type="ECO:0000313" key="1">
    <source>
        <dbReference type="EMBL" id="CRL07593.1"/>
    </source>
</evidence>
<keyword evidence="2" id="KW-1185">Reference proteome</keyword>
<accession>A0A1J1J9B0</accession>